<comment type="caution">
    <text evidence="1">The sequence shown here is derived from an EMBL/GenBank/DDBJ whole genome shotgun (WGS) entry which is preliminary data.</text>
</comment>
<organism evidence="1 2">
    <name type="scientific">Eretmocerus hayati</name>
    <dbReference type="NCBI Taxonomy" id="131215"/>
    <lineage>
        <taxon>Eukaryota</taxon>
        <taxon>Metazoa</taxon>
        <taxon>Ecdysozoa</taxon>
        <taxon>Arthropoda</taxon>
        <taxon>Hexapoda</taxon>
        <taxon>Insecta</taxon>
        <taxon>Pterygota</taxon>
        <taxon>Neoptera</taxon>
        <taxon>Endopterygota</taxon>
        <taxon>Hymenoptera</taxon>
        <taxon>Apocrita</taxon>
        <taxon>Proctotrupomorpha</taxon>
        <taxon>Chalcidoidea</taxon>
        <taxon>Aphelinidae</taxon>
        <taxon>Aphelininae</taxon>
        <taxon>Eretmocerus</taxon>
    </lineage>
</organism>
<protein>
    <submittedName>
        <fullName evidence="1">Uncharacterized protein</fullName>
    </submittedName>
</protein>
<reference evidence="1" key="1">
    <citation type="submission" date="2023-04" db="EMBL/GenBank/DDBJ databases">
        <title>A chromosome-level genome assembly of the parasitoid wasp Eretmocerus hayati.</title>
        <authorList>
            <person name="Zhong Y."/>
            <person name="Liu S."/>
            <person name="Liu Y."/>
        </authorList>
    </citation>
    <scope>NUCLEOTIDE SEQUENCE</scope>
    <source>
        <strain evidence="1">ZJU_SS_LIU_2023</strain>
    </source>
</reference>
<dbReference type="Proteomes" id="UP001239111">
    <property type="component" value="Chromosome 1"/>
</dbReference>
<keyword evidence="2" id="KW-1185">Reference proteome</keyword>
<name>A0ACC2PI51_9HYME</name>
<accession>A0ACC2PI51</accession>
<proteinExistence type="predicted"/>
<dbReference type="EMBL" id="CM056741">
    <property type="protein sequence ID" value="KAJ8683274.1"/>
    <property type="molecule type" value="Genomic_DNA"/>
</dbReference>
<evidence type="ECO:0000313" key="2">
    <source>
        <dbReference type="Proteomes" id="UP001239111"/>
    </source>
</evidence>
<sequence>MELRIPRTEGRVFVKSTLAWYWKLDNFAVYGQEVGHYLSSPPFKIGDHDEFRLLLYPRGMSNVYKDHVNICLQRLSPVTIEDTNNTEYQISISHKNLKKAPASRCKYPAVPASLSELPKLSLGRQLLLNIIATTEGRLTIKCEVFESDLTRMGPPKPRGILGLGTFLNNEKYSDVKIVVGNQTIYAHKLILTNGNDVFAAMFEHSMIENEKSLIEIDDITHEVMLEVLRYIYSGEVVEIDRIAKDLLIAADKYGIRGLKTMCEQHLMRCININNVLEYFCFADSYNADILRESSKNFVKVRRKEILGTPSLENLVESMPPRLVVEIMRTFA</sequence>
<gene>
    <name evidence="1" type="ORF">QAD02_019066</name>
</gene>
<evidence type="ECO:0000313" key="1">
    <source>
        <dbReference type="EMBL" id="KAJ8683274.1"/>
    </source>
</evidence>